<evidence type="ECO:0000313" key="2">
    <source>
        <dbReference type="Proteomes" id="UP000184097"/>
    </source>
</evidence>
<organism evidence="1 2">
    <name type="scientific">Butyrivibrio hungatei DSM 14810</name>
    <dbReference type="NCBI Taxonomy" id="1121132"/>
    <lineage>
        <taxon>Bacteria</taxon>
        <taxon>Bacillati</taxon>
        <taxon>Bacillota</taxon>
        <taxon>Clostridia</taxon>
        <taxon>Lachnospirales</taxon>
        <taxon>Lachnospiraceae</taxon>
        <taxon>Butyrivibrio</taxon>
    </lineage>
</organism>
<proteinExistence type="predicted"/>
<dbReference type="RefSeq" id="WP_178297655.1">
    <property type="nucleotide sequence ID" value="NZ_FRDH01000008.1"/>
</dbReference>
<reference evidence="1 2" key="1">
    <citation type="submission" date="2016-12" db="EMBL/GenBank/DDBJ databases">
        <authorList>
            <person name="Song W.-J."/>
            <person name="Kurnit D.M."/>
        </authorList>
    </citation>
    <scope>NUCLEOTIDE SEQUENCE [LARGE SCALE GENOMIC DNA]</scope>
    <source>
        <strain evidence="1 2">DSM 14810</strain>
    </source>
</reference>
<dbReference type="Proteomes" id="UP000184097">
    <property type="component" value="Unassembled WGS sequence"/>
</dbReference>
<gene>
    <name evidence="1" type="ORF">SAMN02745247_02104</name>
</gene>
<dbReference type="EMBL" id="FRDH01000008">
    <property type="protein sequence ID" value="SHN59754.1"/>
    <property type="molecule type" value="Genomic_DNA"/>
</dbReference>
<protein>
    <submittedName>
        <fullName evidence="1">Uncharacterized protein</fullName>
    </submittedName>
</protein>
<dbReference type="AlphaFoldDB" id="A0A1M7SMV1"/>
<name>A0A1M7SMV1_9FIRM</name>
<sequence length="56" mass="6578">MGRFKAGDRIKVEGRNGKYDAIGIMNKLETDGYKTGYEYDKEDNLYIVILKDRMRE</sequence>
<accession>A0A1M7SMV1</accession>
<evidence type="ECO:0000313" key="1">
    <source>
        <dbReference type="EMBL" id="SHN59754.1"/>
    </source>
</evidence>